<comment type="caution">
    <text evidence="3">The sequence shown here is derived from an EMBL/GenBank/DDBJ whole genome shotgun (WGS) entry which is preliminary data.</text>
</comment>
<proteinExistence type="predicted"/>
<keyword evidence="2" id="KW-1133">Transmembrane helix</keyword>
<feature type="compositionally biased region" description="Polar residues" evidence="1">
    <location>
        <begin position="97"/>
        <end position="106"/>
    </location>
</feature>
<dbReference type="Pfam" id="PF07332">
    <property type="entry name" value="Phage_holin_3_6"/>
    <property type="match status" value="1"/>
</dbReference>
<dbReference type="Proteomes" id="UP000555552">
    <property type="component" value="Unassembled WGS sequence"/>
</dbReference>
<accession>A0A849BNI3</accession>
<evidence type="ECO:0000256" key="1">
    <source>
        <dbReference type="SAM" id="MobiDB-lite"/>
    </source>
</evidence>
<dbReference type="EMBL" id="JABEMA010000037">
    <property type="protein sequence ID" value="NNH22372.1"/>
    <property type="molecule type" value="Genomic_DNA"/>
</dbReference>
<gene>
    <name evidence="3" type="ORF">HLB09_04570</name>
</gene>
<dbReference type="RefSeq" id="WP_171202232.1">
    <property type="nucleotide sequence ID" value="NZ_BAAANP010000026.1"/>
</dbReference>
<evidence type="ECO:0000313" key="3">
    <source>
        <dbReference type="EMBL" id="NNH22372.1"/>
    </source>
</evidence>
<dbReference type="AlphaFoldDB" id="A0A849BNI3"/>
<feature type="region of interest" description="Disordered" evidence="1">
    <location>
        <begin position="97"/>
        <end position="119"/>
    </location>
</feature>
<protein>
    <submittedName>
        <fullName evidence="3">Phage holin family protein</fullName>
    </submittedName>
</protein>
<dbReference type="InterPro" id="IPR009937">
    <property type="entry name" value="Phage_holin_3_6"/>
</dbReference>
<keyword evidence="2" id="KW-0812">Transmembrane</keyword>
<name>A0A849BNI3_9ACTN</name>
<feature type="transmembrane region" description="Helical" evidence="2">
    <location>
        <begin position="65"/>
        <end position="86"/>
    </location>
</feature>
<keyword evidence="2" id="KW-0472">Membrane</keyword>
<keyword evidence="4" id="KW-1185">Reference proteome</keyword>
<sequence>MSAVTTDVSTLVRQEIALAKAEAKESAAHAGKGAGMLGGAGVAGHFVLLFLSIALWWGLGNATGYGWSALVVAAVWAVVAAVLAVVGRGELQKTKGLPQTQQSLQKIPNAVKGHEEANR</sequence>
<reference evidence="3 4" key="1">
    <citation type="submission" date="2020-05" db="EMBL/GenBank/DDBJ databases">
        <title>MicrobeNet Type strains.</title>
        <authorList>
            <person name="Nicholson A.C."/>
        </authorList>
    </citation>
    <scope>NUCLEOTIDE SEQUENCE [LARGE SCALE GENOMIC DNA]</scope>
    <source>
        <strain evidence="3 4">JCM 14547</strain>
    </source>
</reference>
<evidence type="ECO:0000256" key="2">
    <source>
        <dbReference type="SAM" id="Phobius"/>
    </source>
</evidence>
<evidence type="ECO:0000313" key="4">
    <source>
        <dbReference type="Proteomes" id="UP000555552"/>
    </source>
</evidence>
<organism evidence="3 4">
    <name type="scientific">Pseudokineococcus marinus</name>
    <dbReference type="NCBI Taxonomy" id="351215"/>
    <lineage>
        <taxon>Bacteria</taxon>
        <taxon>Bacillati</taxon>
        <taxon>Actinomycetota</taxon>
        <taxon>Actinomycetes</taxon>
        <taxon>Kineosporiales</taxon>
        <taxon>Kineosporiaceae</taxon>
        <taxon>Pseudokineococcus</taxon>
    </lineage>
</organism>
<feature type="transmembrane region" description="Helical" evidence="2">
    <location>
        <begin position="34"/>
        <end position="59"/>
    </location>
</feature>